<dbReference type="EMBL" id="CM018041">
    <property type="protein sequence ID" value="KAA8533912.1"/>
    <property type="molecule type" value="Genomic_DNA"/>
</dbReference>
<keyword evidence="1 5" id="KW-0479">Metal-binding</keyword>
<dbReference type="InterPro" id="IPR057444">
    <property type="entry name" value="Znf-CCCH_AtC3H23-like"/>
</dbReference>
<dbReference type="Pfam" id="PF25512">
    <property type="entry name" value="zf-CCCH_AtC3H23"/>
    <property type="match status" value="1"/>
</dbReference>
<sequence>MHLNFNIIFKMFKAVNNSFYQNPGHLMAGINDTNFTNFLDDSTNYESDEFRMYGFKIKRCPKMRSHDWTLCPFAHPGERAERRDPRRYNYAAIACPDFRNGYCKKGENCQFAHGIFEYWLHPAKYRTRACNASGFCERKVCFFAHSPAEIRPETKYKWQYNYRTKPTSGNGGSVSGGEGGSGGGGGGGGETKSSGSLSLPVLVPVPVPVKNPTPFNAETEFRRSLTTLNTKETTESTPKSLGCDLSDFDFPNIDWIAELLE</sequence>
<dbReference type="PANTHER" id="PTHR14493">
    <property type="entry name" value="UNKEMPT FAMILY MEMBER"/>
    <property type="match status" value="1"/>
</dbReference>
<feature type="domain" description="C3H1-type" evidence="7">
    <location>
        <begin position="89"/>
        <end position="116"/>
    </location>
</feature>
<organism evidence="8 9">
    <name type="scientific">Nyssa sinensis</name>
    <dbReference type="NCBI Taxonomy" id="561372"/>
    <lineage>
        <taxon>Eukaryota</taxon>
        <taxon>Viridiplantae</taxon>
        <taxon>Streptophyta</taxon>
        <taxon>Embryophyta</taxon>
        <taxon>Tracheophyta</taxon>
        <taxon>Spermatophyta</taxon>
        <taxon>Magnoliopsida</taxon>
        <taxon>eudicotyledons</taxon>
        <taxon>Gunneridae</taxon>
        <taxon>Pentapetalae</taxon>
        <taxon>asterids</taxon>
        <taxon>Cornales</taxon>
        <taxon>Nyssaceae</taxon>
        <taxon>Nyssa</taxon>
    </lineage>
</organism>
<feature type="region of interest" description="Disordered" evidence="6">
    <location>
        <begin position="167"/>
        <end position="195"/>
    </location>
</feature>
<keyword evidence="9" id="KW-1185">Reference proteome</keyword>
<dbReference type="InterPro" id="IPR036855">
    <property type="entry name" value="Znf_CCCH_sf"/>
</dbReference>
<evidence type="ECO:0000256" key="2">
    <source>
        <dbReference type="ARBA" id="ARBA00022771"/>
    </source>
</evidence>
<dbReference type="Pfam" id="PF00642">
    <property type="entry name" value="zf-CCCH"/>
    <property type="match status" value="1"/>
</dbReference>
<dbReference type="SUPFAM" id="SSF90229">
    <property type="entry name" value="CCCH zinc finger"/>
    <property type="match status" value="1"/>
</dbReference>
<evidence type="ECO:0000313" key="9">
    <source>
        <dbReference type="Proteomes" id="UP000325577"/>
    </source>
</evidence>
<feature type="compositionally biased region" description="Gly residues" evidence="6">
    <location>
        <begin position="169"/>
        <end position="190"/>
    </location>
</feature>
<dbReference type="InterPro" id="IPR045234">
    <property type="entry name" value="Unkempt-like"/>
</dbReference>
<evidence type="ECO:0000313" key="8">
    <source>
        <dbReference type="EMBL" id="KAA8533912.1"/>
    </source>
</evidence>
<dbReference type="GO" id="GO:0008270">
    <property type="term" value="F:zinc ion binding"/>
    <property type="evidence" value="ECO:0007669"/>
    <property type="project" value="UniProtKB-KW"/>
</dbReference>
<dbReference type="Proteomes" id="UP000325577">
    <property type="component" value="Linkage Group LG18"/>
</dbReference>
<dbReference type="PANTHER" id="PTHR14493:SF109">
    <property type="entry name" value="ZINC FINGER CCCH DOMAIN-CONTAINING PROTEIN 54"/>
    <property type="match status" value="1"/>
</dbReference>
<dbReference type="Gene3D" id="3.30.1370.210">
    <property type="match status" value="1"/>
</dbReference>
<evidence type="ECO:0000259" key="7">
    <source>
        <dbReference type="PROSITE" id="PS50103"/>
    </source>
</evidence>
<dbReference type="SMART" id="SM00356">
    <property type="entry name" value="ZnF_C3H1"/>
    <property type="match status" value="2"/>
</dbReference>
<accession>A0A5J5AVW3</accession>
<dbReference type="OrthoDB" id="410307at2759"/>
<evidence type="ECO:0000256" key="1">
    <source>
        <dbReference type="ARBA" id="ARBA00022723"/>
    </source>
</evidence>
<evidence type="ECO:0000256" key="3">
    <source>
        <dbReference type="ARBA" id="ARBA00022833"/>
    </source>
</evidence>
<dbReference type="AlphaFoldDB" id="A0A5J5AVW3"/>
<reference evidence="8 9" key="1">
    <citation type="submission" date="2019-09" db="EMBL/GenBank/DDBJ databases">
        <title>A chromosome-level genome assembly of the Chinese tupelo Nyssa sinensis.</title>
        <authorList>
            <person name="Yang X."/>
            <person name="Kang M."/>
            <person name="Yang Y."/>
            <person name="Xiong H."/>
            <person name="Wang M."/>
            <person name="Zhang Z."/>
            <person name="Wang Z."/>
            <person name="Wu H."/>
            <person name="Ma T."/>
            <person name="Liu J."/>
            <person name="Xi Z."/>
        </authorList>
    </citation>
    <scope>NUCLEOTIDE SEQUENCE [LARGE SCALE GENOMIC DNA]</scope>
    <source>
        <strain evidence="8">J267</strain>
        <tissue evidence="8">Leaf</tissue>
    </source>
</reference>
<evidence type="ECO:0000256" key="5">
    <source>
        <dbReference type="PROSITE-ProRule" id="PRU00723"/>
    </source>
</evidence>
<keyword evidence="3 5" id="KW-0862">Zinc</keyword>
<name>A0A5J5AVW3_9ASTE</name>
<evidence type="ECO:0000256" key="6">
    <source>
        <dbReference type="SAM" id="MobiDB-lite"/>
    </source>
</evidence>
<keyword evidence="2 5" id="KW-0863">Zinc-finger</keyword>
<keyword evidence="4" id="KW-0238">DNA-binding</keyword>
<dbReference type="GO" id="GO:0003677">
    <property type="term" value="F:DNA binding"/>
    <property type="evidence" value="ECO:0007669"/>
    <property type="project" value="UniProtKB-KW"/>
</dbReference>
<dbReference type="PROSITE" id="PS50103">
    <property type="entry name" value="ZF_C3H1"/>
    <property type="match status" value="1"/>
</dbReference>
<proteinExistence type="predicted"/>
<protein>
    <recommendedName>
        <fullName evidence="7">C3H1-type domain-containing protein</fullName>
    </recommendedName>
</protein>
<dbReference type="InterPro" id="IPR000571">
    <property type="entry name" value="Znf_CCCH"/>
</dbReference>
<feature type="zinc finger region" description="C3H1-type" evidence="5">
    <location>
        <begin position="89"/>
        <end position="116"/>
    </location>
</feature>
<evidence type="ECO:0000256" key="4">
    <source>
        <dbReference type="ARBA" id="ARBA00023125"/>
    </source>
</evidence>
<gene>
    <name evidence="8" type="ORF">F0562_031429</name>
</gene>